<gene>
    <name evidence="1" type="ORF">GCM10011578_053770</name>
</gene>
<protein>
    <submittedName>
        <fullName evidence="1">Uncharacterized protein</fullName>
    </submittedName>
</protein>
<name>A0A917XG02_9ACTN</name>
<dbReference type="Proteomes" id="UP000653411">
    <property type="component" value="Unassembled WGS sequence"/>
</dbReference>
<evidence type="ECO:0000313" key="1">
    <source>
        <dbReference type="EMBL" id="GGN22160.1"/>
    </source>
</evidence>
<dbReference type="RefSeq" id="WP_189265381.1">
    <property type="nucleotide sequence ID" value="NZ_BMML01000012.1"/>
</dbReference>
<reference evidence="1" key="2">
    <citation type="submission" date="2020-09" db="EMBL/GenBank/DDBJ databases">
        <authorList>
            <person name="Sun Q."/>
            <person name="Zhou Y."/>
        </authorList>
    </citation>
    <scope>NUCLEOTIDE SEQUENCE</scope>
    <source>
        <strain evidence="1">CGMCC 4.7110</strain>
    </source>
</reference>
<sequence length="109" mass="11850">MEHVLVARANRLPSASNGRWSWSAYRRSVALLGGGTVPVCRRRFIACPSHCVKTPVISRTLPVSACAVHEQVVRHEIVTGLPAEELWPAGGTVFGIRATGHLRGRSAVW</sequence>
<proteinExistence type="predicted"/>
<reference evidence="1" key="1">
    <citation type="journal article" date="2014" name="Int. J. Syst. Evol. Microbiol.">
        <title>Complete genome sequence of Corynebacterium casei LMG S-19264T (=DSM 44701T), isolated from a smear-ripened cheese.</title>
        <authorList>
            <consortium name="US DOE Joint Genome Institute (JGI-PGF)"/>
            <person name="Walter F."/>
            <person name="Albersmeier A."/>
            <person name="Kalinowski J."/>
            <person name="Ruckert C."/>
        </authorList>
    </citation>
    <scope>NUCLEOTIDE SEQUENCE</scope>
    <source>
        <strain evidence="1">CGMCC 4.7110</strain>
    </source>
</reference>
<evidence type="ECO:0000313" key="2">
    <source>
        <dbReference type="Proteomes" id="UP000653411"/>
    </source>
</evidence>
<keyword evidence="2" id="KW-1185">Reference proteome</keyword>
<dbReference type="EMBL" id="BMML01000012">
    <property type="protein sequence ID" value="GGN22160.1"/>
    <property type="molecule type" value="Genomic_DNA"/>
</dbReference>
<comment type="caution">
    <text evidence="1">The sequence shown here is derived from an EMBL/GenBank/DDBJ whole genome shotgun (WGS) entry which is preliminary data.</text>
</comment>
<organism evidence="1 2">
    <name type="scientific">Streptomyces fuscichromogenes</name>
    <dbReference type="NCBI Taxonomy" id="1324013"/>
    <lineage>
        <taxon>Bacteria</taxon>
        <taxon>Bacillati</taxon>
        <taxon>Actinomycetota</taxon>
        <taxon>Actinomycetes</taxon>
        <taxon>Kitasatosporales</taxon>
        <taxon>Streptomycetaceae</taxon>
        <taxon>Streptomyces</taxon>
    </lineage>
</organism>
<accession>A0A917XG02</accession>
<dbReference type="AlphaFoldDB" id="A0A917XG02"/>